<proteinExistence type="predicted"/>
<evidence type="ECO:0000256" key="1">
    <source>
        <dbReference type="SAM" id="MobiDB-lite"/>
    </source>
</evidence>
<feature type="compositionally biased region" description="Low complexity" evidence="1">
    <location>
        <begin position="7"/>
        <end position="26"/>
    </location>
</feature>
<protein>
    <submittedName>
        <fullName evidence="2">Uncharacterized protein</fullName>
    </submittedName>
</protein>
<feature type="compositionally biased region" description="Low complexity" evidence="1">
    <location>
        <begin position="36"/>
        <end position="51"/>
    </location>
</feature>
<dbReference type="AlphaFoldDB" id="A0A6B0V0G2"/>
<reference evidence="2" key="1">
    <citation type="submission" date="2019-12" db="EMBL/GenBank/DDBJ databases">
        <title>An insight into the sialome of adult female Ixodes ricinus ticks feeding for 6 days.</title>
        <authorList>
            <person name="Perner J."/>
            <person name="Ribeiro J.M.C."/>
        </authorList>
    </citation>
    <scope>NUCLEOTIDE SEQUENCE</scope>
    <source>
        <strain evidence="2">Semi-engorged</strain>
        <tissue evidence="2">Salivary glands</tissue>
    </source>
</reference>
<sequence>MSRLRFSRAAASISSVTSSSVGSGSRPCPPSGEATLRSSSSSEQRLSSSSLVGGPSEPSSRCTEDATSPASSSRLPQLLPLLPLPHRCPRGSCVLSLGLHVRQSCKVSRREGPTPGTPPMSSRQLNPPWSFRAATMASAVARHTPATCARSPMVQVLTSTRASPPSWDSSADIGSPARLGRHLAAWTHQTRTN</sequence>
<name>A0A6B0V0G2_IXORI</name>
<evidence type="ECO:0000313" key="2">
    <source>
        <dbReference type="EMBL" id="MXU95710.1"/>
    </source>
</evidence>
<accession>A0A6B0V0G2</accession>
<dbReference type="EMBL" id="GIFC01013627">
    <property type="protein sequence ID" value="MXU95710.1"/>
    <property type="molecule type" value="Transcribed_RNA"/>
</dbReference>
<organism evidence="2">
    <name type="scientific">Ixodes ricinus</name>
    <name type="common">Common tick</name>
    <name type="synonym">Acarus ricinus</name>
    <dbReference type="NCBI Taxonomy" id="34613"/>
    <lineage>
        <taxon>Eukaryota</taxon>
        <taxon>Metazoa</taxon>
        <taxon>Ecdysozoa</taxon>
        <taxon>Arthropoda</taxon>
        <taxon>Chelicerata</taxon>
        <taxon>Arachnida</taxon>
        <taxon>Acari</taxon>
        <taxon>Parasitiformes</taxon>
        <taxon>Ixodida</taxon>
        <taxon>Ixodoidea</taxon>
        <taxon>Ixodidae</taxon>
        <taxon>Ixodinae</taxon>
        <taxon>Ixodes</taxon>
    </lineage>
</organism>
<feature type="region of interest" description="Disordered" evidence="1">
    <location>
        <begin position="1"/>
        <end position="76"/>
    </location>
</feature>